<evidence type="ECO:0000256" key="1">
    <source>
        <dbReference type="ARBA" id="ARBA00004651"/>
    </source>
</evidence>
<keyword evidence="12" id="KW-1185">Reference proteome</keyword>
<evidence type="ECO:0000313" key="11">
    <source>
        <dbReference type="EMBL" id="RLV56158.1"/>
    </source>
</evidence>
<dbReference type="Gene3D" id="1.10.3720.10">
    <property type="entry name" value="MetI-like"/>
    <property type="match status" value="1"/>
</dbReference>
<dbReference type="AlphaFoldDB" id="A0A3L8PP00"/>
<evidence type="ECO:0000259" key="10">
    <source>
        <dbReference type="PROSITE" id="PS50928"/>
    </source>
</evidence>
<comment type="caution">
    <text evidence="11">The sequence shown here is derived from an EMBL/GenBank/DDBJ whole genome shotgun (WGS) entry which is preliminary data.</text>
</comment>
<evidence type="ECO:0000256" key="9">
    <source>
        <dbReference type="RuleBase" id="RU363032"/>
    </source>
</evidence>
<feature type="domain" description="ABC transmembrane type-1" evidence="10">
    <location>
        <begin position="80"/>
        <end position="273"/>
    </location>
</feature>
<keyword evidence="5 9" id="KW-0812">Transmembrane</keyword>
<evidence type="ECO:0000256" key="5">
    <source>
        <dbReference type="ARBA" id="ARBA00022692"/>
    </source>
</evidence>
<feature type="transmembrane region" description="Helical" evidence="9">
    <location>
        <begin position="250"/>
        <end position="270"/>
    </location>
</feature>
<feature type="transmembrane region" description="Helical" evidence="9">
    <location>
        <begin position="154"/>
        <end position="174"/>
    </location>
</feature>
<dbReference type="InterPro" id="IPR000515">
    <property type="entry name" value="MetI-like"/>
</dbReference>
<keyword evidence="4" id="KW-1003">Cell membrane</keyword>
<feature type="transmembrane region" description="Helical" evidence="9">
    <location>
        <begin position="34"/>
        <end position="56"/>
    </location>
</feature>
<dbReference type="InterPro" id="IPR010065">
    <property type="entry name" value="AA_ABC_transptr_permease_3TM"/>
</dbReference>
<dbReference type="RefSeq" id="WP_121793817.1">
    <property type="nucleotide sequence ID" value="NZ_RDBF01000004.1"/>
</dbReference>
<dbReference type="Pfam" id="PF00528">
    <property type="entry name" value="BPD_transp_1"/>
    <property type="match status" value="1"/>
</dbReference>
<dbReference type="PANTHER" id="PTHR30614">
    <property type="entry name" value="MEMBRANE COMPONENT OF AMINO ACID ABC TRANSPORTER"/>
    <property type="match status" value="1"/>
</dbReference>
<keyword evidence="8 9" id="KW-0472">Membrane</keyword>
<dbReference type="InterPro" id="IPR035906">
    <property type="entry name" value="MetI-like_sf"/>
</dbReference>
<dbReference type="PANTHER" id="PTHR30614:SF20">
    <property type="entry name" value="GLUTAMINE TRANSPORT SYSTEM PERMEASE PROTEIN GLNP"/>
    <property type="match status" value="1"/>
</dbReference>
<dbReference type="CDD" id="cd06261">
    <property type="entry name" value="TM_PBP2"/>
    <property type="match status" value="1"/>
</dbReference>
<protein>
    <submittedName>
        <fullName evidence="11">Amino acid ABC transporter permease</fullName>
    </submittedName>
</protein>
<keyword evidence="3 9" id="KW-0813">Transport</keyword>
<feature type="transmembrane region" description="Helical" evidence="9">
    <location>
        <begin position="119"/>
        <end position="142"/>
    </location>
</feature>
<proteinExistence type="inferred from homology"/>
<dbReference type="InterPro" id="IPR043429">
    <property type="entry name" value="ArtM/GltK/GlnP/TcyL/YhdX-like"/>
</dbReference>
<feature type="transmembrane region" description="Helical" evidence="9">
    <location>
        <begin position="86"/>
        <end position="107"/>
    </location>
</feature>
<dbReference type="EMBL" id="RDBF01000004">
    <property type="protein sequence ID" value="RLV56158.1"/>
    <property type="molecule type" value="Genomic_DNA"/>
</dbReference>
<name>A0A3L8PP00_9ACTN</name>
<keyword evidence="7 9" id="KW-1133">Transmembrane helix</keyword>
<dbReference type="GO" id="GO:0006865">
    <property type="term" value="P:amino acid transport"/>
    <property type="evidence" value="ECO:0007669"/>
    <property type="project" value="UniProtKB-KW"/>
</dbReference>
<evidence type="ECO:0000256" key="6">
    <source>
        <dbReference type="ARBA" id="ARBA00022970"/>
    </source>
</evidence>
<accession>A0A3L8PP00</accession>
<comment type="subcellular location">
    <subcellularLocation>
        <location evidence="1 9">Cell membrane</location>
        <topology evidence="1 9">Multi-pass membrane protein</topology>
    </subcellularLocation>
</comment>
<comment type="similarity">
    <text evidence="2">Belongs to the binding-protein-dependent transport system permease family. HisMQ subfamily.</text>
</comment>
<evidence type="ECO:0000256" key="3">
    <source>
        <dbReference type="ARBA" id="ARBA00022448"/>
    </source>
</evidence>
<evidence type="ECO:0000256" key="4">
    <source>
        <dbReference type="ARBA" id="ARBA00022475"/>
    </source>
</evidence>
<dbReference type="GO" id="GO:0043190">
    <property type="term" value="C:ATP-binding cassette (ABC) transporter complex"/>
    <property type="evidence" value="ECO:0007669"/>
    <property type="project" value="InterPro"/>
</dbReference>
<reference evidence="11 12" key="1">
    <citation type="submission" date="2018-10" db="EMBL/GenBank/DDBJ databases">
        <title>Aeromicrobium sp. 9W16Y-2 whole genome shotgun sequence.</title>
        <authorList>
            <person name="Li F."/>
        </authorList>
    </citation>
    <scope>NUCLEOTIDE SEQUENCE [LARGE SCALE GENOMIC DNA]</scope>
    <source>
        <strain evidence="11 12">9W16Y-2</strain>
    </source>
</reference>
<gene>
    <name evidence="11" type="ORF">D9V41_06885</name>
</gene>
<dbReference type="Proteomes" id="UP000282515">
    <property type="component" value="Unassembled WGS sequence"/>
</dbReference>
<dbReference type="PROSITE" id="PS50928">
    <property type="entry name" value="ABC_TM1"/>
    <property type="match status" value="1"/>
</dbReference>
<sequence>MTSSLPPGAGRTLSARQLERNAYRLRRSRRRATIAAVSTVVVLGLMLVVVVNAPGWERVRTTYFDWRHARESFPAILDAFWLNIRLFLTIEVIVLALALLVAVVRVIPSPALTPLKILAALYTDIFRGIPTLLVVLLVGFGVPALNLGGLPTSLFWLGVIALTLSYGAYVAEVLRAGLVSIHPTQWASGRALGMSYGQTLRHIVLPQAVRRVAPPLINDFVSLQKDTALLSTIGLVEALRAAQVYSASTFNFTSLCVAALFFIVVTIPLARFTDWLTIRSLRRENGI</sequence>
<evidence type="ECO:0000256" key="2">
    <source>
        <dbReference type="ARBA" id="ARBA00010072"/>
    </source>
</evidence>
<evidence type="ECO:0000256" key="8">
    <source>
        <dbReference type="ARBA" id="ARBA00023136"/>
    </source>
</evidence>
<evidence type="ECO:0000256" key="7">
    <source>
        <dbReference type="ARBA" id="ARBA00022989"/>
    </source>
</evidence>
<dbReference type="GO" id="GO:0022857">
    <property type="term" value="F:transmembrane transporter activity"/>
    <property type="evidence" value="ECO:0007669"/>
    <property type="project" value="InterPro"/>
</dbReference>
<dbReference type="OrthoDB" id="92598at2"/>
<dbReference type="SUPFAM" id="SSF161098">
    <property type="entry name" value="MetI-like"/>
    <property type="match status" value="1"/>
</dbReference>
<dbReference type="NCBIfam" id="TIGR01726">
    <property type="entry name" value="HEQRo_perm_3TM"/>
    <property type="match status" value="1"/>
</dbReference>
<keyword evidence="6" id="KW-0029">Amino-acid transport</keyword>
<organism evidence="11 12">
    <name type="scientific">Aeromicrobium phragmitis</name>
    <dbReference type="NCBI Taxonomy" id="2478914"/>
    <lineage>
        <taxon>Bacteria</taxon>
        <taxon>Bacillati</taxon>
        <taxon>Actinomycetota</taxon>
        <taxon>Actinomycetes</taxon>
        <taxon>Propionibacteriales</taxon>
        <taxon>Nocardioidaceae</taxon>
        <taxon>Aeromicrobium</taxon>
    </lineage>
</organism>
<evidence type="ECO:0000313" key="12">
    <source>
        <dbReference type="Proteomes" id="UP000282515"/>
    </source>
</evidence>